<dbReference type="SUPFAM" id="SSF47384">
    <property type="entry name" value="Homodimeric domain of signal transducing histidine kinase"/>
    <property type="match status" value="1"/>
</dbReference>
<keyword evidence="8" id="KW-0067">ATP-binding</keyword>
<keyword evidence="14" id="KW-1185">Reference proteome</keyword>
<reference evidence="13 14" key="1">
    <citation type="submission" date="2016-06" db="EMBL/GenBank/DDBJ databases">
        <title>Respiratory ammonification of nitrate coupled to the oxidation of elemental sulfur in deep-sea autotrophic thermophilic bacteria.</title>
        <authorList>
            <person name="Slobodkina G.B."/>
            <person name="Mardanov A.V."/>
            <person name="Ravin N.V."/>
            <person name="Frolova A.A."/>
            <person name="Viryasiv M.B."/>
            <person name="Chernyh N.A."/>
            <person name="Bonch-Osmolovskaya E.A."/>
            <person name="Slobodkin A.I."/>
        </authorList>
    </citation>
    <scope>NUCLEOTIDE SEQUENCE [LARGE SCALE GENOMIC DNA]</scope>
    <source>
        <strain evidence="13 14">S69</strain>
    </source>
</reference>
<evidence type="ECO:0000256" key="8">
    <source>
        <dbReference type="ARBA" id="ARBA00022840"/>
    </source>
</evidence>
<comment type="catalytic activity">
    <reaction evidence="1">
        <text>ATP + protein L-histidine = ADP + protein N-phospho-L-histidine.</text>
        <dbReference type="EC" id="2.7.13.3"/>
    </reaction>
</comment>
<evidence type="ECO:0000313" key="14">
    <source>
        <dbReference type="Proteomes" id="UP000093080"/>
    </source>
</evidence>
<evidence type="ECO:0000256" key="10">
    <source>
        <dbReference type="SAM" id="Phobius"/>
    </source>
</evidence>
<keyword evidence="6" id="KW-0547">Nucleotide-binding</keyword>
<dbReference type="InterPro" id="IPR036097">
    <property type="entry name" value="HisK_dim/P_sf"/>
</dbReference>
<dbReference type="InterPro" id="IPR004358">
    <property type="entry name" value="Sig_transdc_His_kin-like_C"/>
</dbReference>
<dbReference type="Gene3D" id="6.10.340.10">
    <property type="match status" value="1"/>
</dbReference>
<evidence type="ECO:0000256" key="6">
    <source>
        <dbReference type="ARBA" id="ARBA00022741"/>
    </source>
</evidence>
<dbReference type="PROSITE" id="PS50109">
    <property type="entry name" value="HIS_KIN"/>
    <property type="match status" value="1"/>
</dbReference>
<dbReference type="InterPro" id="IPR005467">
    <property type="entry name" value="His_kinase_dom"/>
</dbReference>
<dbReference type="PANTHER" id="PTHR43065:SF46">
    <property type="entry name" value="C4-DICARBOXYLATE TRANSPORT SENSOR PROTEIN DCTB"/>
    <property type="match status" value="1"/>
</dbReference>
<keyword evidence="10" id="KW-1133">Transmembrane helix</keyword>
<comment type="caution">
    <text evidence="13">The sequence shown here is derived from an EMBL/GenBank/DDBJ whole genome shotgun (WGS) entry which is preliminary data.</text>
</comment>
<dbReference type="Gene3D" id="1.10.287.130">
    <property type="match status" value="1"/>
</dbReference>
<dbReference type="GO" id="GO:0016020">
    <property type="term" value="C:membrane"/>
    <property type="evidence" value="ECO:0007669"/>
    <property type="project" value="UniProtKB-SubCell"/>
</dbReference>
<keyword evidence="5" id="KW-0808">Transferase</keyword>
<keyword evidence="9" id="KW-0902">Two-component regulatory system</keyword>
<dbReference type="RefSeq" id="WP_067616245.1">
    <property type="nucleotide sequence ID" value="NZ_MAGO01000002.1"/>
</dbReference>
<evidence type="ECO:0000259" key="12">
    <source>
        <dbReference type="PROSITE" id="PS50885"/>
    </source>
</evidence>
<dbReference type="Proteomes" id="UP000093080">
    <property type="component" value="Unassembled WGS sequence"/>
</dbReference>
<name>A0A1B9F896_9BACT</name>
<feature type="transmembrane region" description="Helical" evidence="10">
    <location>
        <begin position="160"/>
        <end position="182"/>
    </location>
</feature>
<evidence type="ECO:0000256" key="1">
    <source>
        <dbReference type="ARBA" id="ARBA00000085"/>
    </source>
</evidence>
<dbReference type="SMART" id="SM00387">
    <property type="entry name" value="HATPase_c"/>
    <property type="match status" value="1"/>
</dbReference>
<keyword evidence="10" id="KW-0472">Membrane</keyword>
<proteinExistence type="predicted"/>
<gene>
    <name evidence="13" type="ORF">DBT_0619</name>
</gene>
<dbReference type="CDD" id="cd00082">
    <property type="entry name" value="HisKA"/>
    <property type="match status" value="1"/>
</dbReference>
<feature type="domain" description="HAMP" evidence="12">
    <location>
        <begin position="185"/>
        <end position="238"/>
    </location>
</feature>
<dbReference type="GO" id="GO:0000155">
    <property type="term" value="F:phosphorelay sensor kinase activity"/>
    <property type="evidence" value="ECO:0007669"/>
    <property type="project" value="InterPro"/>
</dbReference>
<dbReference type="GO" id="GO:0005524">
    <property type="term" value="F:ATP binding"/>
    <property type="evidence" value="ECO:0007669"/>
    <property type="project" value="UniProtKB-KW"/>
</dbReference>
<evidence type="ECO:0000256" key="3">
    <source>
        <dbReference type="ARBA" id="ARBA00012438"/>
    </source>
</evidence>
<feature type="domain" description="Histidine kinase" evidence="11">
    <location>
        <begin position="255"/>
        <end position="468"/>
    </location>
</feature>
<keyword evidence="4" id="KW-0597">Phosphoprotein</keyword>
<dbReference type="EC" id="2.7.13.3" evidence="3"/>
<evidence type="ECO:0000256" key="7">
    <source>
        <dbReference type="ARBA" id="ARBA00022777"/>
    </source>
</evidence>
<organism evidence="13 14">
    <name type="scientific">Dissulfuribacter thermophilus</name>
    <dbReference type="NCBI Taxonomy" id="1156395"/>
    <lineage>
        <taxon>Bacteria</taxon>
        <taxon>Pseudomonadati</taxon>
        <taxon>Thermodesulfobacteriota</taxon>
        <taxon>Dissulfuribacteria</taxon>
        <taxon>Dissulfuribacterales</taxon>
        <taxon>Dissulfuribacteraceae</taxon>
        <taxon>Dissulfuribacter</taxon>
    </lineage>
</organism>
<evidence type="ECO:0000313" key="13">
    <source>
        <dbReference type="EMBL" id="OCC16157.1"/>
    </source>
</evidence>
<dbReference type="SUPFAM" id="SSF55874">
    <property type="entry name" value="ATPase domain of HSP90 chaperone/DNA topoisomerase II/histidine kinase"/>
    <property type="match status" value="1"/>
</dbReference>
<dbReference type="InterPro" id="IPR003661">
    <property type="entry name" value="HisK_dim/P_dom"/>
</dbReference>
<accession>A0A1B9F896</accession>
<evidence type="ECO:0000256" key="9">
    <source>
        <dbReference type="ARBA" id="ARBA00023012"/>
    </source>
</evidence>
<dbReference type="InterPro" id="IPR003594">
    <property type="entry name" value="HATPase_dom"/>
</dbReference>
<dbReference type="OrthoDB" id="224978at2"/>
<comment type="subcellular location">
    <subcellularLocation>
        <location evidence="2">Membrane</location>
    </subcellularLocation>
</comment>
<dbReference type="PRINTS" id="PR00344">
    <property type="entry name" value="BCTRLSENSOR"/>
</dbReference>
<dbReference type="InterPro" id="IPR003660">
    <property type="entry name" value="HAMP_dom"/>
</dbReference>
<evidence type="ECO:0000256" key="5">
    <source>
        <dbReference type="ARBA" id="ARBA00022679"/>
    </source>
</evidence>
<keyword evidence="7 13" id="KW-0418">Kinase</keyword>
<dbReference type="InterPro" id="IPR036890">
    <property type="entry name" value="HATPase_C_sf"/>
</dbReference>
<dbReference type="Gene3D" id="3.30.565.10">
    <property type="entry name" value="Histidine kinase-like ATPase, C-terminal domain"/>
    <property type="match status" value="1"/>
</dbReference>
<evidence type="ECO:0000259" key="11">
    <source>
        <dbReference type="PROSITE" id="PS50109"/>
    </source>
</evidence>
<evidence type="ECO:0000256" key="2">
    <source>
        <dbReference type="ARBA" id="ARBA00004370"/>
    </source>
</evidence>
<evidence type="ECO:0000256" key="4">
    <source>
        <dbReference type="ARBA" id="ARBA00022553"/>
    </source>
</evidence>
<dbReference type="STRING" id="1156395.DBT_0619"/>
<keyword evidence="10" id="KW-0812">Transmembrane</keyword>
<dbReference type="EMBL" id="MAGO01000002">
    <property type="protein sequence ID" value="OCC16157.1"/>
    <property type="molecule type" value="Genomic_DNA"/>
</dbReference>
<dbReference type="AlphaFoldDB" id="A0A1B9F896"/>
<protein>
    <recommendedName>
        <fullName evidence="3">histidine kinase</fullName>
        <ecNumber evidence="3">2.7.13.3</ecNumber>
    </recommendedName>
</protein>
<dbReference type="Pfam" id="PF00512">
    <property type="entry name" value="HisKA"/>
    <property type="match status" value="1"/>
</dbReference>
<dbReference type="PANTHER" id="PTHR43065">
    <property type="entry name" value="SENSOR HISTIDINE KINASE"/>
    <property type="match status" value="1"/>
</dbReference>
<feature type="transmembrane region" description="Helical" evidence="10">
    <location>
        <begin position="12"/>
        <end position="33"/>
    </location>
</feature>
<dbReference type="PROSITE" id="PS50885">
    <property type="entry name" value="HAMP"/>
    <property type="match status" value="1"/>
</dbReference>
<dbReference type="Pfam" id="PF02518">
    <property type="entry name" value="HATPase_c"/>
    <property type="match status" value="1"/>
</dbReference>
<sequence>MNSIFQFSIKKQIIFLNIMILSFFVIIFGVFYWEIVSFEKRLETIEFFNRILHNSLEIRRYEKDIFLRVGEKNLDKLMEYLSRLKKGIEIKRNDIIQLTNEEEFIDFLNSLNRYEHIFTNYKKNGHLNQTLVRKHGKRIIEFCNKILNRTRVKIHKELKYILWSFMLIPTILGLIMAFLIQFQTKPIIERLKILEKATKDLLEDRFEPIKDDSRIRDEVSDLILAFNKMAQELDTRYEEVLQAKKLAAIGTFSSGIAHELNNPLNNISLSADYLYEEYEELSPEEAREIIKDIMQQAERASKIVKNLLDFSREKESLIKELRIRDIIDNTEKLIDNELKINQIYFGTDIPDNLPPVLGDMDKLQQVFLNLFLNSIQSMKESGGIIYVDAREEPKGYIRIDVTDSGKGIPEEMLDKIFDPFFTTKKVGEGTGLGLSIVYGIIKKHGGHIEVKSKVGEGTTFSIFLPVPKKENSGANKDESGNNRR</sequence>
<dbReference type="SMART" id="SM00388">
    <property type="entry name" value="HisKA"/>
    <property type="match status" value="1"/>
</dbReference>